<dbReference type="InParanoid" id="A0A066VGN1"/>
<evidence type="ECO:0000256" key="1">
    <source>
        <dbReference type="ARBA" id="ARBA00024336"/>
    </source>
</evidence>
<evidence type="ECO:0000313" key="5">
    <source>
        <dbReference type="Proteomes" id="UP000027361"/>
    </source>
</evidence>
<feature type="compositionally biased region" description="Polar residues" evidence="2">
    <location>
        <begin position="273"/>
        <end position="298"/>
    </location>
</feature>
<feature type="region of interest" description="Disordered" evidence="2">
    <location>
        <begin position="1"/>
        <end position="38"/>
    </location>
</feature>
<feature type="domain" description="FHF complex subunit HOOK-interacting protein C-terminal" evidence="3">
    <location>
        <begin position="797"/>
        <end position="893"/>
    </location>
</feature>
<gene>
    <name evidence="4" type="ORF">K437DRAFT_295735</name>
</gene>
<feature type="compositionally biased region" description="Low complexity" evidence="2">
    <location>
        <begin position="12"/>
        <end position="22"/>
    </location>
</feature>
<evidence type="ECO:0000313" key="4">
    <source>
        <dbReference type="EMBL" id="KDN40867.1"/>
    </source>
</evidence>
<dbReference type="EMBL" id="JMSN01000086">
    <property type="protein sequence ID" value="KDN40867.1"/>
    <property type="molecule type" value="Genomic_DNA"/>
</dbReference>
<feature type="region of interest" description="Disordered" evidence="2">
    <location>
        <begin position="1039"/>
        <end position="1079"/>
    </location>
</feature>
<comment type="similarity">
    <text evidence="1">Belongs to the FHIP family.</text>
</comment>
<feature type="region of interest" description="Disordered" evidence="2">
    <location>
        <begin position="939"/>
        <end position="971"/>
    </location>
</feature>
<evidence type="ECO:0000259" key="3">
    <source>
        <dbReference type="Pfam" id="PF19314"/>
    </source>
</evidence>
<dbReference type="HOGENOM" id="CLU_004953_0_0_1"/>
<reference evidence="4 5" key="1">
    <citation type="submission" date="2014-05" db="EMBL/GenBank/DDBJ databases">
        <title>Draft genome sequence of a rare smut relative, Tilletiaria anomala UBC 951.</title>
        <authorList>
            <consortium name="DOE Joint Genome Institute"/>
            <person name="Toome M."/>
            <person name="Kuo A."/>
            <person name="Henrissat B."/>
            <person name="Lipzen A."/>
            <person name="Tritt A."/>
            <person name="Yoshinaga Y."/>
            <person name="Zane M."/>
            <person name="Barry K."/>
            <person name="Grigoriev I.V."/>
            <person name="Spatafora J.W."/>
            <person name="Aimea M.C."/>
        </authorList>
    </citation>
    <scope>NUCLEOTIDE SEQUENCE [LARGE SCALE GENOMIC DNA]</scope>
    <source>
        <strain evidence="4 5">UBC 951</strain>
    </source>
</reference>
<dbReference type="PANTHER" id="PTHR21705">
    <property type="entry name" value="RAI16 PROTEIN-RELATED"/>
    <property type="match status" value="1"/>
</dbReference>
<organism evidence="4 5">
    <name type="scientific">Tilletiaria anomala (strain ATCC 24038 / CBS 436.72 / UBC 951)</name>
    <dbReference type="NCBI Taxonomy" id="1037660"/>
    <lineage>
        <taxon>Eukaryota</taxon>
        <taxon>Fungi</taxon>
        <taxon>Dikarya</taxon>
        <taxon>Basidiomycota</taxon>
        <taxon>Ustilaginomycotina</taxon>
        <taxon>Exobasidiomycetes</taxon>
        <taxon>Georgefischeriales</taxon>
        <taxon>Tilletiariaceae</taxon>
        <taxon>Tilletiaria</taxon>
    </lineage>
</organism>
<keyword evidence="5" id="KW-1185">Reference proteome</keyword>
<accession>A0A066VGN1</accession>
<evidence type="ECO:0000256" key="2">
    <source>
        <dbReference type="SAM" id="MobiDB-lite"/>
    </source>
</evidence>
<dbReference type="InterPro" id="IPR045669">
    <property type="entry name" value="FHIP_C"/>
</dbReference>
<dbReference type="Proteomes" id="UP000027361">
    <property type="component" value="Unassembled WGS sequence"/>
</dbReference>
<name>A0A066VGN1_TILAU</name>
<dbReference type="Pfam" id="PF10257">
    <property type="entry name" value="RAI16-like"/>
    <property type="match status" value="1"/>
</dbReference>
<dbReference type="InterPro" id="IPR019384">
    <property type="entry name" value="FHIP"/>
</dbReference>
<dbReference type="OrthoDB" id="5350595at2759"/>
<comment type="caution">
    <text evidence="4">The sequence shown here is derived from an EMBL/GenBank/DDBJ whole genome shotgun (WGS) entry which is preliminary data.</text>
</comment>
<feature type="region of interest" description="Disordered" evidence="2">
    <location>
        <begin position="252"/>
        <end position="301"/>
    </location>
</feature>
<dbReference type="Pfam" id="PF19314">
    <property type="entry name" value="DUF5917"/>
    <property type="match status" value="1"/>
</dbReference>
<dbReference type="PANTHER" id="PTHR21705:SF11">
    <property type="entry name" value="FHIP FAMILY PROTEIN CG3558"/>
    <property type="match status" value="1"/>
</dbReference>
<dbReference type="RefSeq" id="XP_013241515.1">
    <property type="nucleotide sequence ID" value="XM_013386061.1"/>
</dbReference>
<dbReference type="AlphaFoldDB" id="A0A066VGN1"/>
<sequence length="1122" mass="122548">MDYFSKLARRMSGQPESSRSRSSGGGGDNSSSATYGLASSSRSVLGTAIAGKRRERQQDAMSTFMRNWEMIKLGLETPDQRSLHYGIARTDLAQRIQALTDSMVFEHNRIDEDSTGSCMEYVLRADVLGTLVQLSEDDKPAGIKKEVIRAFANLTILLDERFLYRQAVHQAILRLMSTCIGDEDEDELMDEAEWMLMDEERASARFAKSAGVQGQDYEEDLVDLLCHICSRVRNAPELLSIFLKPKRVNGEARNQEVPIRPPSPAGSDSSASTLRAGQTSRGDTSPQNGARAQSQSPSVPAKEEIPAAFDFPIFTYLLRFIHREGKIGEVARAGALFCINLAMGKSAFASAASCRSSLGLKEKGSEDVTRSASRDRSDPTLALAHMILESDFAEVFGASLGAVYGLLPSKLAIRPQLASDTCVEGEGTPQTLGMSIGSGPKGEKEKVEFSMQLRAQGIEYNDSPFVRAQVKVLENLLDFAQDVFDATLEVTGSSSEDDGNAQQRTEIGENIADALANAIRHFFLQNILYPSMLECSDADWSAVAVMSYVEAILLSIEDSSPLANVIIGYLAADDASPSNLKQEDKVRRRKSVALLAVEGQHQQNGQRRTSYFTDAFGRYTLKDLILGHITPSTQQDARTAALRLATTLFERHGRFAIKHLTVPDFDVNATAFLARSRSKRPHARQSSAREPLDDANLASEWQSAELSRSIMPVSLDQHFVEMRIFFALIESIAGSAASNSSFGFEQCLLDVEDALGRDSLFAFGMQTYAGDHLLSSAGDSLAHMLDSLRHHIKPADRFYRTLIQSLAGFFTQSPEVNVALTGLLGALSLCPLRAIEGWLVFSPGALNKDAAPTHQSSLPIVLFVLYGLAQQVDGIRNSIPEFDSLLSERRLGLNFVDNLQDAIAVEQDDEVNLASPRAMKVSSDDQIVDQQQFTGAMKRLSSDNKQRKGVKVTRSHSSAESVKVAEEPEVAPTKPREGFMRWFAGSGARSKGTASTLAEDKEANIEKAVPFALHYAKTDAIEVEMQPVKLPPGPWSATAVNGRKRLRFGSPADTPDEDRSGDSQIFYPGQTNGGDDEVSRSKTASLSAILDNVIILQETIKELAAIVRTRRSVGIDAVAMPL</sequence>
<dbReference type="GeneID" id="25267278"/>
<proteinExistence type="inferred from homology"/>
<feature type="compositionally biased region" description="Low complexity" evidence="2">
    <location>
        <begin position="29"/>
        <end position="38"/>
    </location>
</feature>
<dbReference type="OMA" id="DHAQEFH"/>
<protein>
    <recommendedName>
        <fullName evidence="3">FHF complex subunit HOOK-interacting protein C-terminal domain-containing protein</fullName>
    </recommendedName>
</protein>